<sequence length="79" mass="8786">MRHKPRNTLLQTFAIPLTLAIATVAGLILGLTGDGWRDLASWLLLIVSLLPIRAAFARRRSSAHRNARLGQSRLERKTS</sequence>
<keyword evidence="3" id="KW-1185">Reference proteome</keyword>
<evidence type="ECO:0000313" key="3">
    <source>
        <dbReference type="Proteomes" id="UP001240639"/>
    </source>
</evidence>
<keyword evidence="1" id="KW-0472">Membrane</keyword>
<proteinExistence type="predicted"/>
<feature type="transmembrane region" description="Helical" evidence="1">
    <location>
        <begin position="39"/>
        <end position="56"/>
    </location>
</feature>
<protein>
    <submittedName>
        <fullName evidence="2">Uncharacterized protein</fullName>
    </submittedName>
</protein>
<gene>
    <name evidence="2" type="ORF">Q9K02_04815</name>
</gene>
<evidence type="ECO:0000313" key="2">
    <source>
        <dbReference type="EMBL" id="MDP4574458.1"/>
    </source>
</evidence>
<keyword evidence="1" id="KW-0812">Transmembrane</keyword>
<feature type="transmembrane region" description="Helical" evidence="1">
    <location>
        <begin position="12"/>
        <end position="33"/>
    </location>
</feature>
<accession>A0ABT9HP06</accession>
<evidence type="ECO:0000256" key="1">
    <source>
        <dbReference type="SAM" id="Phobius"/>
    </source>
</evidence>
<comment type="caution">
    <text evidence="2">The sequence shown here is derived from an EMBL/GenBank/DDBJ whole genome shotgun (WGS) entry which is preliminary data.</text>
</comment>
<name>A0ABT9HP06_9SPHN</name>
<dbReference type="Proteomes" id="UP001240639">
    <property type="component" value="Unassembled WGS sequence"/>
</dbReference>
<dbReference type="RefSeq" id="WP_305931867.1">
    <property type="nucleotide sequence ID" value="NZ_JAVAIM010000001.1"/>
</dbReference>
<organism evidence="2 3">
    <name type="scientific">Qipengyuania profundimaris</name>
    <dbReference type="NCBI Taxonomy" id="3067652"/>
    <lineage>
        <taxon>Bacteria</taxon>
        <taxon>Pseudomonadati</taxon>
        <taxon>Pseudomonadota</taxon>
        <taxon>Alphaproteobacteria</taxon>
        <taxon>Sphingomonadales</taxon>
        <taxon>Erythrobacteraceae</taxon>
        <taxon>Qipengyuania</taxon>
    </lineage>
</organism>
<dbReference type="EMBL" id="JAVAIM010000001">
    <property type="protein sequence ID" value="MDP4574458.1"/>
    <property type="molecule type" value="Genomic_DNA"/>
</dbReference>
<reference evidence="2 3" key="1">
    <citation type="submission" date="2023-08" db="EMBL/GenBank/DDBJ databases">
        <title>genomic of G39.</title>
        <authorList>
            <person name="Wang Y."/>
        </authorList>
    </citation>
    <scope>NUCLEOTIDE SEQUENCE [LARGE SCALE GENOMIC DNA]</scope>
    <source>
        <strain evidence="2 3">G39</strain>
    </source>
</reference>
<keyword evidence="1" id="KW-1133">Transmembrane helix</keyword>